<sequence>MTKKLKILFKGAFNFFNFGDDLLFISVLEFIKKELSLTDNDIDVFINKSEKSIEYLNYSSPFVFNNSYELKDVLREIHRRFKQLQIPEALIKIILLFSLLILLFSIIFYKLTKRKIFFNKYFSFVSELNMIHFIGGGYFADKWRGKLLYEYFNLMFIKIINPKVKVLGTGLGLGPFESKLNILVFRLFANYFDYIFVREETSLQFLKKLNIKGKCDLLGDDVFLLLPLIEDMSSEKLQSKRFGLNLKDFEEHNYIQIKENLGRIIREAKRNGFNIEFYAFGQAPGPRDDQVTQQIIESLNIDAQVYNPYKMGWIPFMQKLSNLDLGLGFAYHFNVILSLYKKPIISVFSGHYYQQKINGVMSYLNKDAQIISINDLENLEINYLLNFNNGVNKDERVNHLYNTMKNRYSDVYRELLNINST</sequence>
<dbReference type="EMBL" id="CYGZ01000005">
    <property type="protein sequence ID" value="CUA79613.1"/>
    <property type="molecule type" value="Genomic_DNA"/>
</dbReference>
<protein>
    <submittedName>
        <fullName evidence="3">Polysaccharide pyruvyl transferase family protein WcaK</fullName>
    </submittedName>
</protein>
<keyword evidence="1" id="KW-0472">Membrane</keyword>
<gene>
    <name evidence="3" type="ORF">Ga0061060_1057</name>
</gene>
<dbReference type="PANTHER" id="PTHR36836:SF1">
    <property type="entry name" value="COLANIC ACID BIOSYNTHESIS PROTEIN WCAK"/>
    <property type="match status" value="1"/>
</dbReference>
<dbReference type="InterPro" id="IPR007345">
    <property type="entry name" value="Polysacch_pyruvyl_Trfase"/>
</dbReference>
<feature type="domain" description="Polysaccharide pyruvyl transferase" evidence="2">
    <location>
        <begin position="17"/>
        <end position="345"/>
    </location>
</feature>
<dbReference type="Proteomes" id="UP000182738">
    <property type="component" value="Unassembled WGS sequence"/>
</dbReference>
<keyword evidence="4" id="KW-1185">Reference proteome</keyword>
<dbReference type="AlphaFoldDB" id="A0A0K6GM39"/>
<keyword evidence="3" id="KW-0808">Transferase</keyword>
<evidence type="ECO:0000313" key="4">
    <source>
        <dbReference type="Proteomes" id="UP000182738"/>
    </source>
</evidence>
<dbReference type="GO" id="GO:0016740">
    <property type="term" value="F:transferase activity"/>
    <property type="evidence" value="ECO:0007669"/>
    <property type="project" value="UniProtKB-KW"/>
</dbReference>
<evidence type="ECO:0000313" key="3">
    <source>
        <dbReference type="EMBL" id="CUA79613.1"/>
    </source>
</evidence>
<evidence type="ECO:0000256" key="1">
    <source>
        <dbReference type="SAM" id="Phobius"/>
    </source>
</evidence>
<proteinExistence type="predicted"/>
<dbReference type="PANTHER" id="PTHR36836">
    <property type="entry name" value="COLANIC ACID BIOSYNTHESIS PROTEIN WCAK"/>
    <property type="match status" value="1"/>
</dbReference>
<feature type="transmembrane region" description="Helical" evidence="1">
    <location>
        <begin position="89"/>
        <end position="109"/>
    </location>
</feature>
<accession>A0A0K6GM39</accession>
<keyword evidence="1" id="KW-1133">Transmembrane helix</keyword>
<evidence type="ECO:0000259" key="2">
    <source>
        <dbReference type="Pfam" id="PF04230"/>
    </source>
</evidence>
<dbReference type="STRING" id="1325335.GCA_001418025_00921"/>
<keyword evidence="1" id="KW-0812">Transmembrane</keyword>
<organism evidence="3 4">
    <name type="scientific">Anoxybacillus suryakundensis</name>
    <dbReference type="NCBI Taxonomy" id="1325335"/>
    <lineage>
        <taxon>Bacteria</taxon>
        <taxon>Bacillati</taxon>
        <taxon>Bacillota</taxon>
        <taxon>Bacilli</taxon>
        <taxon>Bacillales</taxon>
        <taxon>Anoxybacillaceae</taxon>
        <taxon>Anoxybacillus</taxon>
    </lineage>
</organism>
<dbReference type="RefSeq" id="WP_055440746.1">
    <property type="nucleotide sequence ID" value="NZ_BAABDZ010000015.1"/>
</dbReference>
<dbReference type="Pfam" id="PF04230">
    <property type="entry name" value="PS_pyruv_trans"/>
    <property type="match status" value="1"/>
</dbReference>
<reference evidence="4" key="1">
    <citation type="submission" date="2015-08" db="EMBL/GenBank/DDBJ databases">
        <authorList>
            <person name="Varghese N."/>
        </authorList>
    </citation>
    <scope>NUCLEOTIDE SEQUENCE [LARGE SCALE GENOMIC DNA]</scope>
    <source>
        <strain evidence="4">DSM 27374</strain>
    </source>
</reference>
<name>A0A0K6GM39_9BACL</name>